<dbReference type="Gene3D" id="3.90.226.10">
    <property type="entry name" value="2-enoyl-CoA Hydratase, Chain A, domain 1"/>
    <property type="match status" value="1"/>
</dbReference>
<dbReference type="PANTHER" id="PTHR33209:SF1">
    <property type="entry name" value="PEPTIDASE S49 DOMAIN-CONTAINING PROTEIN"/>
    <property type="match status" value="1"/>
</dbReference>
<gene>
    <name evidence="6" type="ORF">CEJ09_20770</name>
</gene>
<dbReference type="Gene3D" id="6.20.330.10">
    <property type="match status" value="1"/>
</dbReference>
<dbReference type="PANTHER" id="PTHR33209">
    <property type="entry name" value="PROTEASE 4"/>
    <property type="match status" value="1"/>
</dbReference>
<proteinExistence type="inferred from homology"/>
<accession>A0A5U0PBV3</accession>
<evidence type="ECO:0000256" key="2">
    <source>
        <dbReference type="ARBA" id="ARBA00022670"/>
    </source>
</evidence>
<comment type="similarity">
    <text evidence="1">Belongs to the peptidase S49 family.</text>
</comment>
<keyword evidence="2" id="KW-0645">Protease</keyword>
<reference evidence="6" key="1">
    <citation type="submission" date="2018-07" db="EMBL/GenBank/DDBJ databases">
        <authorList>
            <consortium name="PulseNet: The National Subtyping Network for Foodborne Disease Surveillance"/>
            <person name="Tarr C.L."/>
            <person name="Trees E."/>
            <person name="Katz L.S."/>
            <person name="Carleton-Romer H.A."/>
            <person name="Stroika S."/>
            <person name="Kucerova Z."/>
            <person name="Roache K.F."/>
            <person name="Sabol A.L."/>
            <person name="Besser J."/>
            <person name="Gerner-Smidt P."/>
        </authorList>
    </citation>
    <scope>NUCLEOTIDE SEQUENCE</scope>
    <source>
        <strain evidence="6">PNUSAS015592</strain>
    </source>
</reference>
<evidence type="ECO:0000259" key="5">
    <source>
        <dbReference type="Pfam" id="PF01343"/>
    </source>
</evidence>
<name>A0A5U0PBV3_SALER</name>
<dbReference type="GO" id="GO:0008236">
    <property type="term" value="F:serine-type peptidase activity"/>
    <property type="evidence" value="ECO:0007669"/>
    <property type="project" value="UniProtKB-KW"/>
</dbReference>
<dbReference type="SUPFAM" id="SSF52096">
    <property type="entry name" value="ClpP/crotonase"/>
    <property type="match status" value="1"/>
</dbReference>
<keyword evidence="4" id="KW-0720">Serine protease</keyword>
<dbReference type="GO" id="GO:0006508">
    <property type="term" value="P:proteolysis"/>
    <property type="evidence" value="ECO:0007669"/>
    <property type="project" value="UniProtKB-KW"/>
</dbReference>
<protein>
    <submittedName>
        <fullName evidence="6">S49 family peptidase</fullName>
    </submittedName>
</protein>
<evidence type="ECO:0000256" key="3">
    <source>
        <dbReference type="ARBA" id="ARBA00022801"/>
    </source>
</evidence>
<evidence type="ECO:0000256" key="1">
    <source>
        <dbReference type="ARBA" id="ARBA00008683"/>
    </source>
</evidence>
<dbReference type="EMBL" id="AAGWQQ010000066">
    <property type="protein sequence ID" value="EBS7984237.1"/>
    <property type="molecule type" value="Genomic_DNA"/>
</dbReference>
<dbReference type="Pfam" id="PF01343">
    <property type="entry name" value="Peptidase_S49"/>
    <property type="match status" value="1"/>
</dbReference>
<comment type="caution">
    <text evidence="6">The sequence shown here is derived from an EMBL/GenBank/DDBJ whole genome shotgun (WGS) entry which is preliminary data.</text>
</comment>
<dbReference type="InterPro" id="IPR002142">
    <property type="entry name" value="Peptidase_S49"/>
</dbReference>
<dbReference type="InterPro" id="IPR033855">
    <property type="entry name" value="Protein_C"/>
</dbReference>
<feature type="domain" description="Peptidase S49" evidence="5">
    <location>
        <begin position="146"/>
        <end position="292"/>
    </location>
</feature>
<dbReference type="CDD" id="cd07022">
    <property type="entry name" value="S49_Sppa_36K_type"/>
    <property type="match status" value="1"/>
</dbReference>
<keyword evidence="3" id="KW-0378">Hydrolase</keyword>
<dbReference type="InterPro" id="IPR029045">
    <property type="entry name" value="ClpP/crotonase-like_dom_sf"/>
</dbReference>
<evidence type="ECO:0000313" key="6">
    <source>
        <dbReference type="EMBL" id="EBS7984237.1"/>
    </source>
</evidence>
<evidence type="ECO:0000256" key="4">
    <source>
        <dbReference type="ARBA" id="ARBA00022825"/>
    </source>
</evidence>
<dbReference type="AlphaFoldDB" id="A0A5U0PBV3"/>
<sequence length="498" mass="51899">MKRNLSHIAAMAFNEPLLLEPAYARVFFCALGREMGAGSLSIPQQAAQLSPQEMLSETDTFMANGKRQARVYQVREGIAVLPVTGSLVHRLGGMRPFSGMTGYDGITACLQQAMDDPEVKGVLLDIDSPGGQAAGAFDCADMIYRLRQQKPVWALCNDTACSAAMLLAAACSRRLVTQTAIIGSVGVMMAHTSYAKQLEQNGVDITLIYSGSHKVDGNAVSALPDTVRADFQRRIDAARDLFVGKVADYTGLSVDDVMATEAAIYEGQAGIDIGFADEMVNAADAVSVMSAALKKQQSAGGNMPDLTAAEAVAQENARVMGIMTSEAAKGREALAQMLAATPGMTVEQAQAIMSAAPVTSQQATPSTTADVPGESDRILACSEAKGREALAQALAATPGMTAEQAGKLLAAAPREQDNALRDAIMGCDEAKGREKLAETLAGEPGMTAEKAKKILMAAPAATPASAFDQFMAANSPAPVSAATGAAVDVEEKQLLSMP</sequence>
<organism evidence="6">
    <name type="scientific">Salmonella enterica</name>
    <name type="common">Salmonella choleraesuis</name>
    <dbReference type="NCBI Taxonomy" id="28901"/>
    <lineage>
        <taxon>Bacteria</taxon>
        <taxon>Pseudomonadati</taxon>
        <taxon>Pseudomonadota</taxon>
        <taxon>Gammaproteobacteria</taxon>
        <taxon>Enterobacterales</taxon>
        <taxon>Enterobacteriaceae</taxon>
        <taxon>Salmonella</taxon>
    </lineage>
</organism>